<reference evidence="1" key="1">
    <citation type="journal article" date="2021" name="New Phytol.">
        <title>Evolutionary innovations through gain and loss of genes in the ectomycorrhizal Boletales.</title>
        <authorList>
            <person name="Wu G."/>
            <person name="Miyauchi S."/>
            <person name="Morin E."/>
            <person name="Kuo A."/>
            <person name="Drula E."/>
            <person name="Varga T."/>
            <person name="Kohler A."/>
            <person name="Feng B."/>
            <person name="Cao Y."/>
            <person name="Lipzen A."/>
            <person name="Daum C."/>
            <person name="Hundley H."/>
            <person name="Pangilinan J."/>
            <person name="Johnson J."/>
            <person name="Barry K."/>
            <person name="LaButti K."/>
            <person name="Ng V."/>
            <person name="Ahrendt S."/>
            <person name="Min B."/>
            <person name="Choi I.G."/>
            <person name="Park H."/>
            <person name="Plett J.M."/>
            <person name="Magnuson J."/>
            <person name="Spatafora J.W."/>
            <person name="Nagy L.G."/>
            <person name="Henrissat B."/>
            <person name="Grigoriev I.V."/>
            <person name="Yang Z.L."/>
            <person name="Xu J."/>
            <person name="Martin F.M."/>
        </authorList>
    </citation>
    <scope>NUCLEOTIDE SEQUENCE</scope>
    <source>
        <strain evidence="1">ATCC 28755</strain>
    </source>
</reference>
<evidence type="ECO:0000313" key="1">
    <source>
        <dbReference type="EMBL" id="KAH7911759.1"/>
    </source>
</evidence>
<proteinExistence type="predicted"/>
<keyword evidence="2" id="KW-1185">Reference proteome</keyword>
<sequence length="516" mass="55947">MPPEASLHQTMTQDEKSGGSVEGQSDMLEVDKVKSGGWLQRLTVILARWGIETHGIAPIPAKARTDTRWYQMFFVWFSSNMNIYYRTSGPAFFGLGARDTIVIVLVVDAIISALPAIFAVFGPKLGTRAMVQCRFSWGYYGSIIPSVLNVISLQGFLILNCIIGGQTLASVSSHLDDTLGIIVISLISLVLTFCGYRIVHWYESVAWIPNAIAFIAMIAVGYPQLRDNHTVTVPPPSPASVLSYISLVASTILSWCTMTPDYGVYHSPNASSARIFFYTYLAFFTANITSHTLGAAFAAAATNVPSWNTGFDNSSNVGGLVSAILGPIGGFGKFLTVLVALSIPSACAPTMYSFGTSFMAVHSRFASVPRWIYVLISEGILIPVAIIGARKFYTTFVDVINVIGYWSAVFISIILVEHIFFRRASFTEDAYPITAWSTPSLLPNAIPAIVAFLCGCAVLIPCMSQAFYVGPIARMGTGDIGVLAGFFVSGVVYAVVRGLEKLRKWVRISQKIGFDA</sequence>
<protein>
    <submittedName>
        <fullName evidence="1">Permease for cytosine/purines, uracil, thiamine, allantoin-domain-containing protein</fullName>
    </submittedName>
</protein>
<accession>A0ACB8AEN4</accession>
<name>A0ACB8AEN4_9AGAM</name>
<dbReference type="Proteomes" id="UP000790377">
    <property type="component" value="Unassembled WGS sequence"/>
</dbReference>
<dbReference type="EMBL" id="MU267668">
    <property type="protein sequence ID" value="KAH7911759.1"/>
    <property type="molecule type" value="Genomic_DNA"/>
</dbReference>
<gene>
    <name evidence="1" type="ORF">BJ138DRAFT_1179309</name>
</gene>
<comment type="caution">
    <text evidence="1">The sequence shown here is derived from an EMBL/GenBank/DDBJ whole genome shotgun (WGS) entry which is preliminary data.</text>
</comment>
<evidence type="ECO:0000313" key="2">
    <source>
        <dbReference type="Proteomes" id="UP000790377"/>
    </source>
</evidence>
<organism evidence="1 2">
    <name type="scientific">Hygrophoropsis aurantiaca</name>
    <dbReference type="NCBI Taxonomy" id="72124"/>
    <lineage>
        <taxon>Eukaryota</taxon>
        <taxon>Fungi</taxon>
        <taxon>Dikarya</taxon>
        <taxon>Basidiomycota</taxon>
        <taxon>Agaricomycotina</taxon>
        <taxon>Agaricomycetes</taxon>
        <taxon>Agaricomycetidae</taxon>
        <taxon>Boletales</taxon>
        <taxon>Coniophorineae</taxon>
        <taxon>Hygrophoropsidaceae</taxon>
        <taxon>Hygrophoropsis</taxon>
    </lineage>
</organism>